<name>A0ABU1JDT5_9MICC</name>
<comment type="caution">
    <text evidence="6">The sequence shown here is derived from an EMBL/GenBank/DDBJ whole genome shotgun (WGS) entry which is preliminary data.</text>
</comment>
<dbReference type="RefSeq" id="WP_309798835.1">
    <property type="nucleotide sequence ID" value="NZ_BAAAHY010000005.1"/>
</dbReference>
<evidence type="ECO:0000256" key="4">
    <source>
        <dbReference type="ARBA" id="ARBA00022912"/>
    </source>
</evidence>
<evidence type="ECO:0000313" key="6">
    <source>
        <dbReference type="EMBL" id="MDR6270046.1"/>
    </source>
</evidence>
<evidence type="ECO:0000256" key="2">
    <source>
        <dbReference type="ARBA" id="ARBA00013064"/>
    </source>
</evidence>
<evidence type="ECO:0000256" key="3">
    <source>
        <dbReference type="ARBA" id="ARBA00022801"/>
    </source>
</evidence>
<evidence type="ECO:0000256" key="1">
    <source>
        <dbReference type="ARBA" id="ARBA00011063"/>
    </source>
</evidence>
<dbReference type="SUPFAM" id="SSF52788">
    <property type="entry name" value="Phosphotyrosine protein phosphatases I"/>
    <property type="match status" value="1"/>
</dbReference>
<dbReference type="InterPro" id="IPR050438">
    <property type="entry name" value="LMW_PTPase"/>
</dbReference>
<feature type="domain" description="Phosphotyrosine protein phosphatase I" evidence="5">
    <location>
        <begin position="5"/>
        <end position="162"/>
    </location>
</feature>
<keyword evidence="7" id="KW-1185">Reference proteome</keyword>
<dbReference type="Pfam" id="PF01451">
    <property type="entry name" value="LMWPc"/>
    <property type="match status" value="1"/>
</dbReference>
<dbReference type="InterPro" id="IPR017867">
    <property type="entry name" value="Tyr_phospatase_low_mol_wt"/>
</dbReference>
<dbReference type="InterPro" id="IPR036196">
    <property type="entry name" value="Ptyr_pPase_sf"/>
</dbReference>
<dbReference type="PANTHER" id="PTHR11717">
    <property type="entry name" value="LOW MOLECULAR WEIGHT PROTEIN TYROSINE PHOSPHATASE"/>
    <property type="match status" value="1"/>
</dbReference>
<dbReference type="GO" id="GO:0004725">
    <property type="term" value="F:protein tyrosine phosphatase activity"/>
    <property type="evidence" value="ECO:0007669"/>
    <property type="project" value="UniProtKB-EC"/>
</dbReference>
<dbReference type="EC" id="3.1.3.48" evidence="2"/>
<gene>
    <name evidence="6" type="ORF">JOE69_002284</name>
</gene>
<dbReference type="Proteomes" id="UP001185069">
    <property type="component" value="Unassembled WGS sequence"/>
</dbReference>
<proteinExistence type="inferred from homology"/>
<sequence>MTLPYRIITVCTGNICRSPMAELMLRHAVAGNEGIRIDSAGTTQWEEGNPIDPRAAAVLRERGIPDGTEAQSSSGLHRARKIAAADFIDNDLILAMDTDHFDWLREHAPTPAARAKVQLIREFDPAAEPGELGIADPWYGGSEDFEEAYRLIDAAIPGILEHIGAADPRHHV</sequence>
<keyword evidence="4" id="KW-0904">Protein phosphatase</keyword>
<reference evidence="6 7" key="1">
    <citation type="submission" date="2023-07" db="EMBL/GenBank/DDBJ databases">
        <title>Sequencing the genomes of 1000 actinobacteria strains.</title>
        <authorList>
            <person name="Klenk H.-P."/>
        </authorList>
    </citation>
    <scope>NUCLEOTIDE SEQUENCE [LARGE SCALE GENOMIC DNA]</scope>
    <source>
        <strain evidence="6 7">DSM 14555</strain>
    </source>
</reference>
<dbReference type="SMART" id="SM00226">
    <property type="entry name" value="LMWPc"/>
    <property type="match status" value="1"/>
</dbReference>
<protein>
    <recommendedName>
        <fullName evidence="2">protein-tyrosine-phosphatase</fullName>
        <ecNumber evidence="2">3.1.3.48</ecNumber>
    </recommendedName>
</protein>
<dbReference type="CDD" id="cd16343">
    <property type="entry name" value="LMWPTP"/>
    <property type="match status" value="1"/>
</dbReference>
<keyword evidence="3 6" id="KW-0378">Hydrolase</keyword>
<evidence type="ECO:0000259" key="5">
    <source>
        <dbReference type="SMART" id="SM00226"/>
    </source>
</evidence>
<accession>A0ABU1JDT5</accession>
<organism evidence="6 7">
    <name type="scientific">Arthrobacter russicus</name>
    <dbReference type="NCBI Taxonomy" id="172040"/>
    <lineage>
        <taxon>Bacteria</taxon>
        <taxon>Bacillati</taxon>
        <taxon>Actinomycetota</taxon>
        <taxon>Actinomycetes</taxon>
        <taxon>Micrococcales</taxon>
        <taxon>Micrococcaceae</taxon>
        <taxon>Arthrobacter</taxon>
    </lineage>
</organism>
<dbReference type="Gene3D" id="3.40.50.2300">
    <property type="match status" value="1"/>
</dbReference>
<dbReference type="PANTHER" id="PTHR11717:SF7">
    <property type="entry name" value="LOW MOLECULAR WEIGHT PHOSPHOTYROSINE PROTEIN PHOSPHATASE"/>
    <property type="match status" value="1"/>
</dbReference>
<dbReference type="EMBL" id="JAVDQF010000001">
    <property type="protein sequence ID" value="MDR6270046.1"/>
    <property type="molecule type" value="Genomic_DNA"/>
</dbReference>
<dbReference type="InterPro" id="IPR023485">
    <property type="entry name" value="Ptyr_pPase"/>
</dbReference>
<dbReference type="PRINTS" id="PR00719">
    <property type="entry name" value="LMWPTPASE"/>
</dbReference>
<evidence type="ECO:0000313" key="7">
    <source>
        <dbReference type="Proteomes" id="UP001185069"/>
    </source>
</evidence>
<comment type="similarity">
    <text evidence="1">Belongs to the low molecular weight phosphotyrosine protein phosphatase family.</text>
</comment>